<keyword evidence="2" id="KW-1185">Reference proteome</keyword>
<dbReference type="AlphaFoldDB" id="A0A0L6CYE6"/>
<reference evidence="2" key="1">
    <citation type="submission" date="2015-07" db="EMBL/GenBank/DDBJ databases">
        <title>Draft Genome Sequence of Roseovarius tolerans EL-164, a producer of N-Acylated Alanine Methyl Esters (NAMEs).</title>
        <authorList>
            <person name="Voget S."/>
            <person name="Bruns H."/>
            <person name="Wagner-Doebler I."/>
            <person name="Schulz S."/>
            <person name="Daniel R."/>
        </authorList>
    </citation>
    <scope>NUCLEOTIDE SEQUENCE [LARGE SCALE GENOMIC DNA]</scope>
    <source>
        <strain evidence="2">EL-164</strain>
    </source>
</reference>
<dbReference type="InterPro" id="IPR023214">
    <property type="entry name" value="HAD_sf"/>
</dbReference>
<dbReference type="SUPFAM" id="SSF56784">
    <property type="entry name" value="HAD-like"/>
    <property type="match status" value="1"/>
</dbReference>
<comment type="caution">
    <text evidence="1">The sequence shown here is derived from an EMBL/GenBank/DDBJ whole genome shotgun (WGS) entry which is preliminary data.</text>
</comment>
<evidence type="ECO:0000313" key="2">
    <source>
        <dbReference type="Proteomes" id="UP000037046"/>
    </source>
</evidence>
<dbReference type="PANTHER" id="PTHR43611">
    <property type="entry name" value="ALPHA-D-GLUCOSE 1-PHOSPHATE PHOSPHATASE"/>
    <property type="match status" value="1"/>
</dbReference>
<dbReference type="EC" id="3.1.3.-" evidence="1"/>
<dbReference type="CDD" id="cd02603">
    <property type="entry name" value="HAD_sEH-N_like"/>
    <property type="match status" value="1"/>
</dbReference>
<accession>A0A0L6CYE6</accession>
<dbReference type="InterPro" id="IPR023198">
    <property type="entry name" value="PGP-like_dom2"/>
</dbReference>
<dbReference type="SFLD" id="SFLDS00003">
    <property type="entry name" value="Haloacid_Dehalogenase"/>
    <property type="match status" value="1"/>
</dbReference>
<protein>
    <submittedName>
        <fullName evidence="1">Alpha-D-glucose-1-phosphate phosphatase YihX</fullName>
        <ecNumber evidence="1">3.1.3.-</ecNumber>
    </submittedName>
</protein>
<dbReference type="PATRIC" id="fig|74031.6.peg.804"/>
<sequence>MRRGRRRNEYFWQDETGHEVTLIVFDIGNVLLQWDPKAAFRHAFTSDAEIDALLDEVGFYDWNFEQDRGRTRAEAVAAISAQWPDHTDLMDGYFDRFGLTIRERIEGTWAIIAALRARDHRLWALTNFSADTWPEALRLHPDLTDVFEGIVVSAHERMVKPDREIFDLLCGRAGVAPDQCYFTDDSAANVAGARNAGWQAHRFTGAERLRVDLRERGFL</sequence>
<dbReference type="Gene3D" id="3.40.50.1000">
    <property type="entry name" value="HAD superfamily/HAD-like"/>
    <property type="match status" value="1"/>
</dbReference>
<keyword evidence="1" id="KW-0378">Hydrolase</keyword>
<evidence type="ECO:0000313" key="1">
    <source>
        <dbReference type="EMBL" id="KNX42715.1"/>
    </source>
</evidence>
<dbReference type="Gene3D" id="1.10.150.240">
    <property type="entry name" value="Putative phosphatase, domain 2"/>
    <property type="match status" value="1"/>
</dbReference>
<dbReference type="InterPro" id="IPR036412">
    <property type="entry name" value="HAD-like_sf"/>
</dbReference>
<dbReference type="SFLD" id="SFLDG01129">
    <property type="entry name" value="C1.5:_HAD__Beta-PGM__Phosphata"/>
    <property type="match status" value="1"/>
</dbReference>
<organism evidence="1 2">
    <name type="scientific">Roseovarius tolerans</name>
    <dbReference type="NCBI Taxonomy" id="74031"/>
    <lineage>
        <taxon>Bacteria</taxon>
        <taxon>Pseudomonadati</taxon>
        <taxon>Pseudomonadota</taxon>
        <taxon>Alphaproteobacteria</taxon>
        <taxon>Rhodobacterales</taxon>
        <taxon>Roseobacteraceae</taxon>
        <taxon>Roseovarius</taxon>
    </lineage>
</organism>
<dbReference type="EMBL" id="LGVV01000006">
    <property type="protein sequence ID" value="KNX42715.1"/>
    <property type="molecule type" value="Genomic_DNA"/>
</dbReference>
<dbReference type="STRING" id="74031.SAMN04488077_12223"/>
<dbReference type="Proteomes" id="UP000037046">
    <property type="component" value="Unassembled WGS sequence"/>
</dbReference>
<gene>
    <name evidence="1" type="primary">yihX</name>
    <name evidence="1" type="ORF">ROTO_07850</name>
</gene>
<dbReference type="NCBIfam" id="TIGR01509">
    <property type="entry name" value="HAD-SF-IA-v3"/>
    <property type="match status" value="1"/>
</dbReference>
<dbReference type="Pfam" id="PF00702">
    <property type="entry name" value="Hydrolase"/>
    <property type="match status" value="1"/>
</dbReference>
<name>A0A0L6CYE6_9RHOB</name>
<proteinExistence type="predicted"/>
<dbReference type="NCBIfam" id="TIGR01549">
    <property type="entry name" value="HAD-SF-IA-v1"/>
    <property type="match status" value="1"/>
</dbReference>
<dbReference type="PANTHER" id="PTHR43611:SF3">
    <property type="entry name" value="FLAVIN MONONUCLEOTIDE HYDROLASE 1, CHLOROPLATIC"/>
    <property type="match status" value="1"/>
</dbReference>
<dbReference type="InterPro" id="IPR006439">
    <property type="entry name" value="HAD-SF_hydro_IA"/>
</dbReference>
<dbReference type="GO" id="GO:0016787">
    <property type="term" value="F:hydrolase activity"/>
    <property type="evidence" value="ECO:0007669"/>
    <property type="project" value="UniProtKB-KW"/>
</dbReference>